<gene>
    <name evidence="2" type="ORF">IAA97_00210</name>
</gene>
<name>A0A9D9DXS1_9SPIO</name>
<evidence type="ECO:0000313" key="2">
    <source>
        <dbReference type="EMBL" id="MBO8435393.1"/>
    </source>
</evidence>
<dbReference type="Proteomes" id="UP000823615">
    <property type="component" value="Unassembled WGS sequence"/>
</dbReference>
<protein>
    <submittedName>
        <fullName evidence="2">PhnD/SsuA/transferrin family substrate-binding protein</fullName>
    </submittedName>
</protein>
<proteinExistence type="predicted"/>
<sequence length="347" mass="37545">MKKALLVFAVALMSLSLFAQGSQEAAVSESGNIIVPELRIMYVPSREPSEIIMVTEPLKNLLTEELATLGYDVENVSISVGTNYEAVGIALSAGTADIAVGMPANTYILYEDGCDVILTATRDGLSVDSDDPRDWNNNEPITASTEQAVGYRALIIAGPSAKGQELAAKVNSGEALTWDDLNSANWAVMSSTSSAGYVYPTIWLMNNYDGKTIGDLQHTVQVDSYPSAFARLASGQVDVLCTFADARRDYEDDWTSTFGRSADIWSETDLIGVTPMIYNDTVCVSKTSKTITPEFVEALQTAFMNLNKTEEGKAVIAIYSHTGYLPAVSSDYDNERIAQEIMRNSGV</sequence>
<dbReference type="Pfam" id="PF12974">
    <property type="entry name" value="Phosphonate-bd"/>
    <property type="match status" value="1"/>
</dbReference>
<feature type="chain" id="PRO_5038385449" evidence="1">
    <location>
        <begin position="20"/>
        <end position="347"/>
    </location>
</feature>
<dbReference type="Gene3D" id="3.40.190.10">
    <property type="entry name" value="Periplasmic binding protein-like II"/>
    <property type="match status" value="2"/>
</dbReference>
<keyword evidence="1" id="KW-0732">Signal</keyword>
<comment type="caution">
    <text evidence="2">The sequence shown here is derived from an EMBL/GenBank/DDBJ whole genome shotgun (WGS) entry which is preliminary data.</text>
</comment>
<dbReference type="SUPFAM" id="SSF53850">
    <property type="entry name" value="Periplasmic binding protein-like II"/>
    <property type="match status" value="1"/>
</dbReference>
<evidence type="ECO:0000313" key="3">
    <source>
        <dbReference type="Proteomes" id="UP000823615"/>
    </source>
</evidence>
<accession>A0A9D9DXS1</accession>
<evidence type="ECO:0000256" key="1">
    <source>
        <dbReference type="SAM" id="SignalP"/>
    </source>
</evidence>
<organism evidence="2 3">
    <name type="scientific">Candidatus Ornithospirochaeta stercoripullorum</name>
    <dbReference type="NCBI Taxonomy" id="2840899"/>
    <lineage>
        <taxon>Bacteria</taxon>
        <taxon>Pseudomonadati</taxon>
        <taxon>Spirochaetota</taxon>
        <taxon>Spirochaetia</taxon>
        <taxon>Spirochaetales</taxon>
        <taxon>Spirochaetaceae</taxon>
        <taxon>Spirochaetaceae incertae sedis</taxon>
        <taxon>Candidatus Ornithospirochaeta</taxon>
    </lineage>
</organism>
<reference evidence="2" key="2">
    <citation type="journal article" date="2021" name="PeerJ">
        <title>Extensive microbial diversity within the chicken gut microbiome revealed by metagenomics and culture.</title>
        <authorList>
            <person name="Gilroy R."/>
            <person name="Ravi A."/>
            <person name="Getino M."/>
            <person name="Pursley I."/>
            <person name="Horton D.L."/>
            <person name="Alikhan N.F."/>
            <person name="Baker D."/>
            <person name="Gharbi K."/>
            <person name="Hall N."/>
            <person name="Watson M."/>
            <person name="Adriaenssens E.M."/>
            <person name="Foster-Nyarko E."/>
            <person name="Jarju S."/>
            <person name="Secka A."/>
            <person name="Antonio M."/>
            <person name="Oren A."/>
            <person name="Chaudhuri R.R."/>
            <person name="La Ragione R."/>
            <person name="Hildebrand F."/>
            <person name="Pallen M.J."/>
        </authorList>
    </citation>
    <scope>NUCLEOTIDE SEQUENCE</scope>
    <source>
        <strain evidence="2">7293</strain>
    </source>
</reference>
<dbReference type="PANTHER" id="PTHR35841">
    <property type="entry name" value="PHOSPHONATES-BINDING PERIPLASMIC PROTEIN"/>
    <property type="match status" value="1"/>
</dbReference>
<dbReference type="PANTHER" id="PTHR35841:SF1">
    <property type="entry name" value="PHOSPHONATES-BINDING PERIPLASMIC PROTEIN"/>
    <property type="match status" value="1"/>
</dbReference>
<dbReference type="EMBL" id="JADIMT010000003">
    <property type="protein sequence ID" value="MBO8435393.1"/>
    <property type="molecule type" value="Genomic_DNA"/>
</dbReference>
<feature type="signal peptide" evidence="1">
    <location>
        <begin position="1"/>
        <end position="19"/>
    </location>
</feature>
<reference evidence="2" key="1">
    <citation type="submission" date="2020-10" db="EMBL/GenBank/DDBJ databases">
        <authorList>
            <person name="Gilroy R."/>
        </authorList>
    </citation>
    <scope>NUCLEOTIDE SEQUENCE</scope>
    <source>
        <strain evidence="2">7293</strain>
    </source>
</reference>
<dbReference type="AlphaFoldDB" id="A0A9D9DXS1"/>